<organism evidence="6 7">
    <name type="scientific">Ladona fulva</name>
    <name type="common">Scarce chaser dragonfly</name>
    <name type="synonym">Libellula fulva</name>
    <dbReference type="NCBI Taxonomy" id="123851"/>
    <lineage>
        <taxon>Eukaryota</taxon>
        <taxon>Metazoa</taxon>
        <taxon>Ecdysozoa</taxon>
        <taxon>Arthropoda</taxon>
        <taxon>Hexapoda</taxon>
        <taxon>Insecta</taxon>
        <taxon>Pterygota</taxon>
        <taxon>Palaeoptera</taxon>
        <taxon>Odonata</taxon>
        <taxon>Epiprocta</taxon>
        <taxon>Anisoptera</taxon>
        <taxon>Libelluloidea</taxon>
        <taxon>Libellulidae</taxon>
        <taxon>Ladona</taxon>
    </lineage>
</organism>
<feature type="compositionally biased region" description="Polar residues" evidence="4">
    <location>
        <begin position="184"/>
        <end position="208"/>
    </location>
</feature>
<feature type="compositionally biased region" description="Low complexity" evidence="4">
    <location>
        <begin position="224"/>
        <end position="238"/>
    </location>
</feature>
<dbReference type="EMBL" id="KZ308516">
    <property type="protein sequence ID" value="KAG8230855.1"/>
    <property type="molecule type" value="Genomic_DNA"/>
</dbReference>
<feature type="region of interest" description="Disordered" evidence="4">
    <location>
        <begin position="115"/>
        <end position="263"/>
    </location>
</feature>
<evidence type="ECO:0000256" key="4">
    <source>
        <dbReference type="SAM" id="MobiDB-lite"/>
    </source>
</evidence>
<comment type="subcellular location">
    <subcellularLocation>
        <location evidence="1">Membrane</location>
    </subcellularLocation>
</comment>
<dbReference type="PANTHER" id="PTHR45716">
    <property type="entry name" value="BITESIZE, ISOFORM I"/>
    <property type="match status" value="1"/>
</dbReference>
<evidence type="ECO:0000256" key="1">
    <source>
        <dbReference type="ARBA" id="ARBA00004370"/>
    </source>
</evidence>
<dbReference type="GO" id="GO:0005886">
    <property type="term" value="C:plasma membrane"/>
    <property type="evidence" value="ECO:0007669"/>
    <property type="project" value="TreeGrafter"/>
</dbReference>
<evidence type="ECO:0000259" key="5">
    <source>
        <dbReference type="PROSITE" id="PS50004"/>
    </source>
</evidence>
<dbReference type="GO" id="GO:0006887">
    <property type="term" value="P:exocytosis"/>
    <property type="evidence" value="ECO:0007669"/>
    <property type="project" value="TreeGrafter"/>
</dbReference>
<dbReference type="Gene3D" id="2.60.40.150">
    <property type="entry name" value="C2 domain"/>
    <property type="match status" value="2"/>
</dbReference>
<dbReference type="InterPro" id="IPR043567">
    <property type="entry name" value="SYTL1-5_C2B"/>
</dbReference>
<dbReference type="InterPro" id="IPR001565">
    <property type="entry name" value="Synaptotagmin"/>
</dbReference>
<evidence type="ECO:0000256" key="2">
    <source>
        <dbReference type="ARBA" id="ARBA00022737"/>
    </source>
</evidence>
<feature type="compositionally biased region" description="Low complexity" evidence="4">
    <location>
        <begin position="144"/>
        <end position="158"/>
    </location>
</feature>
<dbReference type="GO" id="GO:0070382">
    <property type="term" value="C:exocytic vesicle"/>
    <property type="evidence" value="ECO:0007669"/>
    <property type="project" value="TreeGrafter"/>
</dbReference>
<dbReference type="Proteomes" id="UP000792457">
    <property type="component" value="Unassembled WGS sequence"/>
</dbReference>
<keyword evidence="7" id="KW-1185">Reference proteome</keyword>
<keyword evidence="3" id="KW-0472">Membrane</keyword>
<dbReference type="InterPro" id="IPR035892">
    <property type="entry name" value="C2_domain_sf"/>
</dbReference>
<dbReference type="CDD" id="cd08521">
    <property type="entry name" value="C2A_SLP"/>
    <property type="match status" value="1"/>
</dbReference>
<evidence type="ECO:0000313" key="7">
    <source>
        <dbReference type="Proteomes" id="UP000792457"/>
    </source>
</evidence>
<accession>A0A8K0P073</accession>
<feature type="region of interest" description="Disordered" evidence="4">
    <location>
        <begin position="77"/>
        <end position="98"/>
    </location>
</feature>
<dbReference type="AlphaFoldDB" id="A0A8K0P073"/>
<gene>
    <name evidence="6" type="ORF">J437_LFUL010776</name>
</gene>
<feature type="region of interest" description="Disordered" evidence="4">
    <location>
        <begin position="34"/>
        <end position="64"/>
    </location>
</feature>
<dbReference type="SUPFAM" id="SSF49562">
    <property type="entry name" value="C2 domain (Calcium/lipid-binding domain, CaLB)"/>
    <property type="match status" value="2"/>
</dbReference>
<feature type="compositionally biased region" description="Polar residues" evidence="4">
    <location>
        <begin position="115"/>
        <end position="128"/>
    </location>
</feature>
<dbReference type="PROSITE" id="PS50004">
    <property type="entry name" value="C2"/>
    <property type="match status" value="2"/>
</dbReference>
<dbReference type="FunFam" id="2.60.40.150:FF:000006">
    <property type="entry name" value="Synaptotagmin-like 5, isoform CRA_a"/>
    <property type="match status" value="1"/>
</dbReference>
<protein>
    <recommendedName>
        <fullName evidence="5">C2 domain-containing protein</fullName>
    </recommendedName>
</protein>
<evidence type="ECO:0000256" key="3">
    <source>
        <dbReference type="ARBA" id="ARBA00023136"/>
    </source>
</evidence>
<evidence type="ECO:0000313" key="6">
    <source>
        <dbReference type="EMBL" id="KAG8230855.1"/>
    </source>
</evidence>
<dbReference type="OrthoDB" id="195679at2759"/>
<keyword evidence="2" id="KW-0677">Repeat</keyword>
<dbReference type="GO" id="GO:0042043">
    <property type="term" value="F:neurexin family protein binding"/>
    <property type="evidence" value="ECO:0007669"/>
    <property type="project" value="TreeGrafter"/>
</dbReference>
<proteinExistence type="predicted"/>
<dbReference type="PANTHER" id="PTHR45716:SF2">
    <property type="entry name" value="BITESIZE, ISOFORM I"/>
    <property type="match status" value="1"/>
</dbReference>
<feature type="domain" description="C2" evidence="5">
    <location>
        <begin position="298"/>
        <end position="420"/>
    </location>
</feature>
<reference evidence="6" key="2">
    <citation type="submission" date="2017-10" db="EMBL/GenBank/DDBJ databases">
        <title>Ladona fulva Genome sequencing and assembly.</title>
        <authorList>
            <person name="Murali S."/>
            <person name="Richards S."/>
            <person name="Bandaranaike D."/>
            <person name="Bellair M."/>
            <person name="Blankenburg K."/>
            <person name="Chao H."/>
            <person name="Dinh H."/>
            <person name="Doddapaneni H."/>
            <person name="Dugan-Rocha S."/>
            <person name="Elkadiri S."/>
            <person name="Gnanaolivu R."/>
            <person name="Hernandez B."/>
            <person name="Skinner E."/>
            <person name="Javaid M."/>
            <person name="Lee S."/>
            <person name="Li M."/>
            <person name="Ming W."/>
            <person name="Munidasa M."/>
            <person name="Muniz J."/>
            <person name="Nguyen L."/>
            <person name="Hughes D."/>
            <person name="Osuji N."/>
            <person name="Pu L.-L."/>
            <person name="Puazo M."/>
            <person name="Qu C."/>
            <person name="Quiroz J."/>
            <person name="Raj R."/>
            <person name="Weissenberger G."/>
            <person name="Xin Y."/>
            <person name="Zou X."/>
            <person name="Han Y."/>
            <person name="Worley K."/>
            <person name="Muzny D."/>
            <person name="Gibbs R."/>
        </authorList>
    </citation>
    <scope>NUCLEOTIDE SEQUENCE</scope>
    <source>
        <strain evidence="6">Sampled in the wild</strain>
    </source>
</reference>
<dbReference type="Pfam" id="PF00168">
    <property type="entry name" value="C2"/>
    <property type="match status" value="2"/>
</dbReference>
<comment type="caution">
    <text evidence="6">The sequence shown here is derived from an EMBL/GenBank/DDBJ whole genome shotgun (WGS) entry which is preliminary data.</text>
</comment>
<dbReference type="SMART" id="SM00239">
    <property type="entry name" value="C2"/>
    <property type="match status" value="2"/>
</dbReference>
<dbReference type="InterPro" id="IPR000008">
    <property type="entry name" value="C2_dom"/>
</dbReference>
<name>A0A8K0P073_LADFU</name>
<reference evidence="6" key="1">
    <citation type="submission" date="2013-04" db="EMBL/GenBank/DDBJ databases">
        <authorList>
            <person name="Qu J."/>
            <person name="Murali S.C."/>
            <person name="Bandaranaike D."/>
            <person name="Bellair M."/>
            <person name="Blankenburg K."/>
            <person name="Chao H."/>
            <person name="Dinh H."/>
            <person name="Doddapaneni H."/>
            <person name="Downs B."/>
            <person name="Dugan-Rocha S."/>
            <person name="Elkadiri S."/>
            <person name="Gnanaolivu R.D."/>
            <person name="Hernandez B."/>
            <person name="Javaid M."/>
            <person name="Jayaseelan J.C."/>
            <person name="Lee S."/>
            <person name="Li M."/>
            <person name="Ming W."/>
            <person name="Munidasa M."/>
            <person name="Muniz J."/>
            <person name="Nguyen L."/>
            <person name="Ongeri F."/>
            <person name="Osuji N."/>
            <person name="Pu L.-L."/>
            <person name="Puazo M."/>
            <person name="Qu C."/>
            <person name="Quiroz J."/>
            <person name="Raj R."/>
            <person name="Weissenberger G."/>
            <person name="Xin Y."/>
            <person name="Zou X."/>
            <person name="Han Y."/>
            <person name="Richards S."/>
            <person name="Worley K."/>
            <person name="Muzny D."/>
            <person name="Gibbs R."/>
        </authorList>
    </citation>
    <scope>NUCLEOTIDE SEQUENCE</scope>
    <source>
        <strain evidence="6">Sampled in the wild</strain>
    </source>
</reference>
<feature type="domain" description="C2" evidence="5">
    <location>
        <begin position="444"/>
        <end position="569"/>
    </location>
</feature>
<dbReference type="PRINTS" id="PR00360">
    <property type="entry name" value="C2DOMAIN"/>
</dbReference>
<dbReference type="PRINTS" id="PR00399">
    <property type="entry name" value="SYNAPTOTAGMN"/>
</dbReference>
<dbReference type="CDD" id="cd04020">
    <property type="entry name" value="C2B_SLP_1-2-3-4"/>
    <property type="match status" value="1"/>
</dbReference>
<sequence length="612" mass="66743">MVFSRNQGQYSTFSLDDKSSSDGCCGCCPCCPRKKKRKKRPADLPPLIIGRKISSQKEQGSSPVPLIRVDHVEGYTRVPVKPRRPSSSSSLGSPEYIRPQFRKLSMQDDAISMSENIGKGSTQPAGNITPTAGSAPPTPGGGKKVSTGSSVGSWTTTPPTSPAVIAGGHNANEDETSNERVPNIHQQSTTLSSLGNIGKGSTQPAGNITPTAGSAPPTPGGGKKVSTGSSVGSWTTTPPTSPAVIAGGHNANEDETSNERVPNIHQQSTTLSSLGLRSDSMASVYSGAGEGRYGTVAVRGEVEFALQYNYKQGALEILVKQCKELAPVDTKRNRSDPYVKVYLLPDKSKSGKRKTKVKKHTLNPVFDETLKFHITLNGLETRTLWLTVWHSDMFGRNDFLGEVMMSLENKVFDDPTPKWYPLQERTEPFDDLLCYKGEMIVGLKFVPPDVTNLHKKGRLSRGSLHVLVKDAKNLTAVKTNGTSDPFCKSYLLPDKGRSSKQKTGVCRRTINPVWNHTFVYEDVSLQELSERSLELTVWDHDRLASNEFLGGLRFNLGTGKHYGKSVDWMDATGREMTLWQSMLGRANFWVEGCLTLRPTLDHRSSPSSTLAS</sequence>